<dbReference type="Gene3D" id="1.10.3910.10">
    <property type="entry name" value="SP0561-like"/>
    <property type="match status" value="1"/>
</dbReference>
<evidence type="ECO:0000256" key="4">
    <source>
        <dbReference type="ARBA" id="ARBA00023004"/>
    </source>
</evidence>
<dbReference type="InterPro" id="IPR019903">
    <property type="entry name" value="RIC_family"/>
</dbReference>
<keyword evidence="3" id="KW-0479">Metal-binding</keyword>
<evidence type="ECO:0000256" key="3">
    <source>
        <dbReference type="ARBA" id="ARBA00022723"/>
    </source>
</evidence>
<comment type="subcellular location">
    <subcellularLocation>
        <location evidence="1">Cytoplasm</location>
    </subcellularLocation>
</comment>
<dbReference type="Pfam" id="PF01814">
    <property type="entry name" value="Hemerythrin"/>
    <property type="match status" value="1"/>
</dbReference>
<evidence type="ECO:0000259" key="5">
    <source>
        <dbReference type="Pfam" id="PF01814"/>
    </source>
</evidence>
<feature type="domain" description="Hemerythrin-like" evidence="5">
    <location>
        <begin position="87"/>
        <end position="234"/>
    </location>
</feature>
<dbReference type="InterPro" id="IPR038062">
    <property type="entry name" value="ScdA-like_N_sf"/>
</dbReference>
<dbReference type="NCBIfam" id="TIGR03652">
    <property type="entry name" value="FeS_repair_RIC"/>
    <property type="match status" value="1"/>
</dbReference>
<dbReference type="Gene3D" id="1.20.120.520">
    <property type="entry name" value="nmb1532 protein domain like"/>
    <property type="match status" value="1"/>
</dbReference>
<evidence type="ECO:0000256" key="1">
    <source>
        <dbReference type="ARBA" id="ARBA00004496"/>
    </source>
</evidence>
<sequence length="245" mass="28159">METIHKNFKKPIGEFVAEDYRTAAVFSSYGIDFCCKGHRTVQEVCDKNGVNANELLDKLDSVLNAKSTPVIDYKSWPLDLLADYIEKTHHRYVEEKIPVLRQFLDKLCKVHGANHSELFKINELFTASAGELASHMKKEELILFPFIKKMVKATLDGQPLEAPHFGTVENPIATMMEEHDNEGERFRKIALITNNYTPPADACNTYRVTYAMLEEFEKDLHLHIHLENNILFPEAAKLEQRFFVS</sequence>
<keyword evidence="2" id="KW-0963">Cytoplasm</keyword>
<accession>A0ABW5KN99</accession>
<proteinExistence type="predicted"/>
<gene>
    <name evidence="6" type="primary">ric</name>
    <name evidence="6" type="ORF">ACFSQP_01505</name>
</gene>
<dbReference type="Pfam" id="PF04405">
    <property type="entry name" value="ScdA_N"/>
    <property type="match status" value="1"/>
</dbReference>
<protein>
    <submittedName>
        <fullName evidence="6">Iron-sulfur cluster repair di-iron protein</fullName>
    </submittedName>
</protein>
<keyword evidence="4" id="KW-0408">Iron</keyword>
<dbReference type="PANTHER" id="PTHR36438:SF1">
    <property type="entry name" value="IRON-SULFUR CLUSTER REPAIR PROTEIN YTFE"/>
    <property type="match status" value="1"/>
</dbReference>
<dbReference type="EMBL" id="JBHULS010000001">
    <property type="protein sequence ID" value="MFD2550481.1"/>
    <property type="molecule type" value="Genomic_DNA"/>
</dbReference>
<dbReference type="InterPro" id="IPR012312">
    <property type="entry name" value="Hemerythrin-like"/>
</dbReference>
<keyword evidence="7" id="KW-1185">Reference proteome</keyword>
<comment type="caution">
    <text evidence="6">The sequence shown here is derived from an EMBL/GenBank/DDBJ whole genome shotgun (WGS) entry which is preliminary data.</text>
</comment>
<organism evidence="6 7">
    <name type="scientific">Bizionia sediminis</name>
    <dbReference type="NCBI Taxonomy" id="1737064"/>
    <lineage>
        <taxon>Bacteria</taxon>
        <taxon>Pseudomonadati</taxon>
        <taxon>Bacteroidota</taxon>
        <taxon>Flavobacteriia</taxon>
        <taxon>Flavobacteriales</taxon>
        <taxon>Flavobacteriaceae</taxon>
        <taxon>Bizionia</taxon>
    </lineage>
</organism>
<reference evidence="7" key="1">
    <citation type="journal article" date="2019" name="Int. J. Syst. Evol. Microbiol.">
        <title>The Global Catalogue of Microorganisms (GCM) 10K type strain sequencing project: providing services to taxonomists for standard genome sequencing and annotation.</title>
        <authorList>
            <consortium name="The Broad Institute Genomics Platform"/>
            <consortium name="The Broad Institute Genome Sequencing Center for Infectious Disease"/>
            <person name="Wu L."/>
            <person name="Ma J."/>
        </authorList>
    </citation>
    <scope>NUCLEOTIDE SEQUENCE [LARGE SCALE GENOMIC DNA]</scope>
    <source>
        <strain evidence="7">KCTC 42587</strain>
    </source>
</reference>
<evidence type="ECO:0000313" key="6">
    <source>
        <dbReference type="EMBL" id="MFD2550481.1"/>
    </source>
</evidence>
<evidence type="ECO:0000256" key="2">
    <source>
        <dbReference type="ARBA" id="ARBA00022490"/>
    </source>
</evidence>
<evidence type="ECO:0000313" key="7">
    <source>
        <dbReference type="Proteomes" id="UP001597472"/>
    </source>
</evidence>
<name>A0ABW5KN99_9FLAO</name>
<dbReference type="RefSeq" id="WP_376891276.1">
    <property type="nucleotide sequence ID" value="NZ_JBHULS010000001.1"/>
</dbReference>
<dbReference type="PANTHER" id="PTHR36438">
    <property type="entry name" value="IRON-SULFUR CLUSTER REPAIR PROTEIN YTFE"/>
    <property type="match status" value="1"/>
</dbReference>
<dbReference type="Proteomes" id="UP001597472">
    <property type="component" value="Unassembled WGS sequence"/>
</dbReference>